<proteinExistence type="predicted"/>
<organism evidence="2 3">
    <name type="scientific">Hoylesella saccharolytica F0055</name>
    <dbReference type="NCBI Taxonomy" id="1127699"/>
    <lineage>
        <taxon>Bacteria</taxon>
        <taxon>Pseudomonadati</taxon>
        <taxon>Bacteroidota</taxon>
        <taxon>Bacteroidia</taxon>
        <taxon>Bacteroidales</taxon>
        <taxon>Prevotellaceae</taxon>
        <taxon>Hoylesella</taxon>
    </lineage>
</organism>
<dbReference type="AlphaFoldDB" id="L1NDF4"/>
<accession>L1NDF4</accession>
<dbReference type="HOGENOM" id="CLU_3083309_0_0_10"/>
<dbReference type="PATRIC" id="fig|1127699.3.peg.984"/>
<name>L1NDF4_9BACT</name>
<feature type="transmembrane region" description="Helical" evidence="1">
    <location>
        <begin position="25"/>
        <end position="49"/>
    </location>
</feature>
<dbReference type="STRING" id="1127699.HMPREF9151_01068"/>
<comment type="caution">
    <text evidence="2">The sequence shown here is derived from an EMBL/GenBank/DDBJ whole genome shotgun (WGS) entry which is preliminary data.</text>
</comment>
<sequence length="52" mass="5911">MSCMWRFVCYIFDFLKVQNPLFKGLFTSLMAEIAHSGIFILSVSAHILAKNA</sequence>
<keyword evidence="1" id="KW-0472">Membrane</keyword>
<keyword evidence="1" id="KW-0812">Transmembrane</keyword>
<evidence type="ECO:0000256" key="1">
    <source>
        <dbReference type="SAM" id="Phobius"/>
    </source>
</evidence>
<evidence type="ECO:0000313" key="3">
    <source>
        <dbReference type="Proteomes" id="UP000010433"/>
    </source>
</evidence>
<gene>
    <name evidence="2" type="ORF">HMPREF9151_01068</name>
</gene>
<evidence type="ECO:0000313" key="2">
    <source>
        <dbReference type="EMBL" id="EKY01242.1"/>
    </source>
</evidence>
<dbReference type="Proteomes" id="UP000010433">
    <property type="component" value="Unassembled WGS sequence"/>
</dbReference>
<keyword evidence="3" id="KW-1185">Reference proteome</keyword>
<dbReference type="EMBL" id="AMEP01000073">
    <property type="protein sequence ID" value="EKY01242.1"/>
    <property type="molecule type" value="Genomic_DNA"/>
</dbReference>
<protein>
    <submittedName>
        <fullName evidence="2">Uncharacterized protein</fullName>
    </submittedName>
</protein>
<reference evidence="2 3" key="1">
    <citation type="submission" date="2012-05" db="EMBL/GenBank/DDBJ databases">
        <authorList>
            <person name="Weinstock G."/>
            <person name="Sodergren E."/>
            <person name="Lobos E.A."/>
            <person name="Fulton L."/>
            <person name="Fulton R."/>
            <person name="Courtney L."/>
            <person name="Fronick C."/>
            <person name="O'Laughlin M."/>
            <person name="Godfrey J."/>
            <person name="Wilson R.M."/>
            <person name="Miner T."/>
            <person name="Farmer C."/>
            <person name="Delehaunty K."/>
            <person name="Cordes M."/>
            <person name="Minx P."/>
            <person name="Tomlinson C."/>
            <person name="Chen J."/>
            <person name="Wollam A."/>
            <person name="Pepin K.H."/>
            <person name="Bhonagiri V."/>
            <person name="Zhang X."/>
            <person name="Suruliraj S."/>
            <person name="Warren W."/>
            <person name="Mitreva M."/>
            <person name="Mardis E.R."/>
            <person name="Wilson R.K."/>
        </authorList>
    </citation>
    <scope>NUCLEOTIDE SEQUENCE [LARGE SCALE GENOMIC DNA]</scope>
    <source>
        <strain evidence="2 3">F0055</strain>
    </source>
</reference>
<keyword evidence="1" id="KW-1133">Transmembrane helix</keyword>